<dbReference type="SMART" id="SM00082">
    <property type="entry name" value="LRRCT"/>
    <property type="match status" value="1"/>
</dbReference>
<accession>A0A9J7LF97</accession>
<evidence type="ECO:0000256" key="4">
    <source>
        <dbReference type="ARBA" id="ARBA00023157"/>
    </source>
</evidence>
<dbReference type="PANTHER" id="PTHR24366:SF170">
    <property type="entry name" value="RE50361P"/>
    <property type="match status" value="1"/>
</dbReference>
<dbReference type="PROSITE" id="PS50835">
    <property type="entry name" value="IG_LIKE"/>
    <property type="match status" value="1"/>
</dbReference>
<evidence type="ECO:0000256" key="3">
    <source>
        <dbReference type="ARBA" id="ARBA00022737"/>
    </source>
</evidence>
<keyword evidence="3" id="KW-0677">Repeat</keyword>
<feature type="region of interest" description="Disordered" evidence="5">
    <location>
        <begin position="426"/>
        <end position="478"/>
    </location>
</feature>
<dbReference type="Pfam" id="PF12799">
    <property type="entry name" value="LRR_4"/>
    <property type="match status" value="1"/>
</dbReference>
<dbReference type="SUPFAM" id="SSF52058">
    <property type="entry name" value="L domain-like"/>
    <property type="match status" value="1"/>
</dbReference>
<reference evidence="10" key="2">
    <citation type="submission" date="2025-08" db="UniProtKB">
        <authorList>
            <consortium name="RefSeq"/>
        </authorList>
    </citation>
    <scope>IDENTIFICATION</scope>
    <source>
        <strain evidence="10">S238N-H82</strain>
        <tissue evidence="10">Testes</tissue>
    </source>
</reference>
<keyword evidence="6" id="KW-0472">Membrane</keyword>
<dbReference type="GeneID" id="118419460"/>
<keyword evidence="6" id="KW-0812">Transmembrane</keyword>
<feature type="region of interest" description="Disordered" evidence="5">
    <location>
        <begin position="397"/>
        <end position="416"/>
    </location>
</feature>
<dbReference type="OMA" id="DCEEPSI"/>
<dbReference type="GO" id="GO:0005886">
    <property type="term" value="C:plasma membrane"/>
    <property type="evidence" value="ECO:0000318"/>
    <property type="project" value="GO_Central"/>
</dbReference>
<dbReference type="RefSeq" id="XP_035681733.1">
    <property type="nucleotide sequence ID" value="XM_035825840.1"/>
</dbReference>
<dbReference type="Gene3D" id="2.60.40.10">
    <property type="entry name" value="Immunoglobulins"/>
    <property type="match status" value="1"/>
</dbReference>
<feature type="signal peptide" evidence="7">
    <location>
        <begin position="1"/>
        <end position="24"/>
    </location>
</feature>
<dbReference type="SUPFAM" id="SSF48726">
    <property type="entry name" value="Immunoglobulin"/>
    <property type="match status" value="1"/>
</dbReference>
<keyword evidence="2 7" id="KW-0732">Signal</keyword>
<dbReference type="InterPro" id="IPR003598">
    <property type="entry name" value="Ig_sub2"/>
</dbReference>
<evidence type="ECO:0000256" key="5">
    <source>
        <dbReference type="SAM" id="MobiDB-lite"/>
    </source>
</evidence>
<dbReference type="InterPro" id="IPR032675">
    <property type="entry name" value="LRR_dom_sf"/>
</dbReference>
<dbReference type="InterPro" id="IPR007110">
    <property type="entry name" value="Ig-like_dom"/>
</dbReference>
<dbReference type="GO" id="GO:0051965">
    <property type="term" value="P:positive regulation of synapse assembly"/>
    <property type="evidence" value="ECO:0000318"/>
    <property type="project" value="GO_Central"/>
</dbReference>
<dbReference type="InterPro" id="IPR001611">
    <property type="entry name" value="Leu-rich_rpt"/>
</dbReference>
<keyword evidence="4" id="KW-1015">Disulfide bond</keyword>
<feature type="compositionally biased region" description="Low complexity" evidence="5">
    <location>
        <begin position="404"/>
        <end position="414"/>
    </location>
</feature>
<dbReference type="InterPro" id="IPR013783">
    <property type="entry name" value="Ig-like_fold"/>
</dbReference>
<evidence type="ECO:0000256" key="2">
    <source>
        <dbReference type="ARBA" id="ARBA00022729"/>
    </source>
</evidence>
<dbReference type="InterPro" id="IPR036179">
    <property type="entry name" value="Ig-like_dom_sf"/>
</dbReference>
<evidence type="ECO:0000256" key="1">
    <source>
        <dbReference type="ARBA" id="ARBA00022614"/>
    </source>
</evidence>
<feature type="chain" id="PRO_5039885650" evidence="7">
    <location>
        <begin position="25"/>
        <end position="546"/>
    </location>
</feature>
<dbReference type="OrthoDB" id="8400687at2759"/>
<dbReference type="InterPro" id="IPR003591">
    <property type="entry name" value="Leu-rich_rpt_typical-subtyp"/>
</dbReference>
<dbReference type="PROSITE" id="PS51450">
    <property type="entry name" value="LRR"/>
    <property type="match status" value="1"/>
</dbReference>
<feature type="compositionally biased region" description="Polar residues" evidence="5">
    <location>
        <begin position="428"/>
        <end position="459"/>
    </location>
</feature>
<proteinExistence type="predicted"/>
<protein>
    <submittedName>
        <fullName evidence="10">Leucine-rich repeat-containing protein 24-like</fullName>
    </submittedName>
</protein>
<dbReference type="SMART" id="SM00369">
    <property type="entry name" value="LRR_TYP"/>
    <property type="match status" value="7"/>
</dbReference>
<dbReference type="FunFam" id="3.80.10.10:FF:002076">
    <property type="entry name" value="Uncharacterized protein"/>
    <property type="match status" value="1"/>
</dbReference>
<sequence>MFHNLKTLLVLLLIILKEAGPIAACNTRCSSDCRCSSRGLRTVPQFLPISVTTLYLRSNKITAMSPSDFLRYRSLKKLDLSHNQLTSIQPGTFSNLPQLHTLILSRNKITHILPGMFSNLIQLQQLSLPFNQITIIQPGSFSNLLQLKHLNLNNNDINIIQKDAFSNLPRLQQLYMNNNKIRTIQPSLFSDLPPLQKLYLYNNQMTTLPLAAYSTLSLIPNIHIFNNPWQCDCKMLPVRLKMSESHSFENQITCSKPDNLKDQMLKDVSPKDLLDCEEPSIVSFQRVDNNTLAQGEPLHLVCEASGIPTPDITVTIPSEQNATTVESGGRVTLGANGSTGTTITTAEFVTAADAGLYVCTAANHAGSTLATLFVDVHLNIPRTTTEASTLSVGTTSISAQSTSNNNNNNNNNNNIASPTFYVPIHVGSTPSEQPLSSPTFSQAIPVSSTAPEQFKSSPTPSAPVLVHPLPSEEPESHPNLSMSVPIAPIAGAAAGTVLIGCLILTIFWKKSTRSRSVGPDSGVVSNSTDTTATVTTGGHDQMHQTP</sequence>
<dbReference type="Pfam" id="PF00560">
    <property type="entry name" value="LRR_1"/>
    <property type="match status" value="1"/>
</dbReference>
<dbReference type="InterPro" id="IPR025875">
    <property type="entry name" value="Leu-rich_rpt_4"/>
</dbReference>
<reference evidence="9" key="1">
    <citation type="journal article" date="2020" name="Nat. Ecol. Evol.">
        <title>Deeply conserved synteny resolves early events in vertebrate evolution.</title>
        <authorList>
            <person name="Simakov O."/>
            <person name="Marletaz F."/>
            <person name="Yue J.X."/>
            <person name="O'Connell B."/>
            <person name="Jenkins J."/>
            <person name="Brandt A."/>
            <person name="Calef R."/>
            <person name="Tung C.H."/>
            <person name="Huang T.K."/>
            <person name="Schmutz J."/>
            <person name="Satoh N."/>
            <person name="Yu J.K."/>
            <person name="Putnam N.H."/>
            <person name="Green R.E."/>
            <person name="Rokhsar D.S."/>
        </authorList>
    </citation>
    <scope>NUCLEOTIDE SEQUENCE [LARGE SCALE GENOMIC DNA]</scope>
    <source>
        <strain evidence="9">S238N-H82</strain>
    </source>
</reference>
<feature type="transmembrane region" description="Helical" evidence="6">
    <location>
        <begin position="486"/>
        <end position="508"/>
    </location>
</feature>
<dbReference type="PANTHER" id="PTHR24366">
    <property type="entry name" value="IG(IMMUNOGLOBULIN) AND LRR(LEUCINE RICH REPEAT) DOMAINS"/>
    <property type="match status" value="1"/>
</dbReference>
<dbReference type="PRINTS" id="PR00019">
    <property type="entry name" value="LEURICHRPT"/>
</dbReference>
<dbReference type="AlphaFoldDB" id="A0A9J7LF97"/>
<dbReference type="SMART" id="SM00408">
    <property type="entry name" value="IGc2"/>
    <property type="match status" value="1"/>
</dbReference>
<evidence type="ECO:0000313" key="10">
    <source>
        <dbReference type="RefSeq" id="XP_035681733.1"/>
    </source>
</evidence>
<evidence type="ECO:0000256" key="6">
    <source>
        <dbReference type="SAM" id="Phobius"/>
    </source>
</evidence>
<feature type="domain" description="Ig-like" evidence="8">
    <location>
        <begin position="279"/>
        <end position="370"/>
    </location>
</feature>
<dbReference type="KEGG" id="bfo:118419460"/>
<dbReference type="Proteomes" id="UP000001554">
    <property type="component" value="Chromosome 7"/>
</dbReference>
<evidence type="ECO:0000313" key="9">
    <source>
        <dbReference type="Proteomes" id="UP000001554"/>
    </source>
</evidence>
<keyword evidence="9" id="KW-1185">Reference proteome</keyword>
<organism evidence="9 10">
    <name type="scientific">Branchiostoma floridae</name>
    <name type="common">Florida lancelet</name>
    <name type="synonym">Amphioxus</name>
    <dbReference type="NCBI Taxonomy" id="7739"/>
    <lineage>
        <taxon>Eukaryota</taxon>
        <taxon>Metazoa</taxon>
        <taxon>Chordata</taxon>
        <taxon>Cephalochordata</taxon>
        <taxon>Leptocardii</taxon>
        <taxon>Amphioxiformes</taxon>
        <taxon>Branchiostomatidae</taxon>
        <taxon>Branchiostoma</taxon>
    </lineage>
</organism>
<dbReference type="Pfam" id="PF13927">
    <property type="entry name" value="Ig_3"/>
    <property type="match status" value="1"/>
</dbReference>
<dbReference type="InterPro" id="IPR000483">
    <property type="entry name" value="Cys-rich_flank_reg_C"/>
</dbReference>
<keyword evidence="6" id="KW-1133">Transmembrane helix</keyword>
<feature type="region of interest" description="Disordered" evidence="5">
    <location>
        <begin position="513"/>
        <end position="546"/>
    </location>
</feature>
<gene>
    <name evidence="10" type="primary">LOC118419460</name>
</gene>
<dbReference type="GO" id="GO:0038023">
    <property type="term" value="F:signaling receptor activity"/>
    <property type="evidence" value="ECO:0000318"/>
    <property type="project" value="GO_Central"/>
</dbReference>
<evidence type="ECO:0000256" key="7">
    <source>
        <dbReference type="SAM" id="SignalP"/>
    </source>
</evidence>
<name>A0A9J7LF97_BRAFL</name>
<dbReference type="Pfam" id="PF13855">
    <property type="entry name" value="LRR_8"/>
    <property type="match status" value="1"/>
</dbReference>
<evidence type="ECO:0000259" key="8">
    <source>
        <dbReference type="PROSITE" id="PS50835"/>
    </source>
</evidence>
<dbReference type="Gene3D" id="3.80.10.10">
    <property type="entry name" value="Ribonuclease Inhibitor"/>
    <property type="match status" value="2"/>
</dbReference>
<keyword evidence="1" id="KW-0433">Leucine-rich repeat</keyword>